<comment type="subcellular location">
    <subcellularLocation>
        <location evidence="2">Cell membrane</location>
        <topology evidence="2">Lipid-anchor</topology>
        <topology evidence="2">GPI-anchor</topology>
    </subcellularLocation>
</comment>
<evidence type="ECO:0000256" key="6">
    <source>
        <dbReference type="ARBA" id="ARBA00022622"/>
    </source>
</evidence>
<dbReference type="GO" id="GO:0004089">
    <property type="term" value="F:carbonate dehydratase activity"/>
    <property type="evidence" value="ECO:0007669"/>
    <property type="project" value="UniProtKB-UniRule"/>
</dbReference>
<evidence type="ECO:0000256" key="17">
    <source>
        <dbReference type="RuleBase" id="RU367011"/>
    </source>
</evidence>
<dbReference type="SUPFAM" id="SSF51069">
    <property type="entry name" value="Carbonic anhydrase"/>
    <property type="match status" value="1"/>
</dbReference>
<dbReference type="InterPro" id="IPR036398">
    <property type="entry name" value="CA_dom_sf"/>
</dbReference>
<dbReference type="InterPro" id="IPR023561">
    <property type="entry name" value="Carbonic_anhydrase_a-class"/>
</dbReference>
<dbReference type="Pfam" id="PF00194">
    <property type="entry name" value="Carb_anhydrase"/>
    <property type="match status" value="1"/>
</dbReference>
<evidence type="ECO:0000256" key="18">
    <source>
        <dbReference type="SAM" id="SignalP"/>
    </source>
</evidence>
<dbReference type="PANTHER" id="PTHR18952:SF95">
    <property type="entry name" value="CARBONIC ANHYDRASE 4"/>
    <property type="match status" value="1"/>
</dbReference>
<dbReference type="AlphaFoldDB" id="A0A3Q2YGV1"/>
<keyword evidence="21" id="KW-1185">Reference proteome</keyword>
<dbReference type="RefSeq" id="XP_019723252.1">
    <property type="nucleotide sequence ID" value="XM_019867693.1"/>
</dbReference>
<dbReference type="Gene3D" id="3.10.200.10">
    <property type="entry name" value="Alpha carbonic anhydrase"/>
    <property type="match status" value="1"/>
</dbReference>
<evidence type="ECO:0000256" key="12">
    <source>
        <dbReference type="ARBA" id="ARBA00023180"/>
    </source>
</evidence>
<comment type="function">
    <text evidence="15">Catalyzes the reversible hydration of carbon dioxide into bicarbonate and protons and thus is essential to maintaining intracellular and extracellular pH. May stimulate the sodium/bicarbonate transporter activity of SLC4A4 that acts in pH homeostasis. It is essential for acid overload removal from the retina and retina epithelium, and acid release in the choriocapillaris in the choroid.</text>
</comment>
<dbReference type="GO" id="GO:0098552">
    <property type="term" value="C:side of membrane"/>
    <property type="evidence" value="ECO:0007669"/>
    <property type="project" value="UniProtKB-KW"/>
</dbReference>
<dbReference type="GeneTree" id="ENSGT00940000155690"/>
<keyword evidence="14" id="KW-0449">Lipoprotein</keyword>
<dbReference type="PROSITE" id="PS51144">
    <property type="entry name" value="ALPHA_CA_2"/>
    <property type="match status" value="1"/>
</dbReference>
<feature type="signal peptide" evidence="18">
    <location>
        <begin position="1"/>
        <end position="15"/>
    </location>
</feature>
<dbReference type="FunFam" id="3.10.200.10:FF:000003">
    <property type="entry name" value="Carbonic anhydrase 12"/>
    <property type="match status" value="1"/>
</dbReference>
<evidence type="ECO:0000256" key="4">
    <source>
        <dbReference type="ARBA" id="ARBA00011736"/>
    </source>
</evidence>
<keyword evidence="6" id="KW-0336">GPI-anchor</keyword>
<evidence type="ECO:0000256" key="10">
    <source>
        <dbReference type="ARBA" id="ARBA00023136"/>
    </source>
</evidence>
<protein>
    <recommendedName>
        <fullName evidence="17">Carbonic anhydrase</fullName>
        <ecNumber evidence="17">4.2.1.1</ecNumber>
    </recommendedName>
</protein>
<evidence type="ECO:0000313" key="20">
    <source>
        <dbReference type="Ensembl" id="ENSHCOP00000016693.1"/>
    </source>
</evidence>
<evidence type="ECO:0000256" key="16">
    <source>
        <dbReference type="ARBA" id="ARBA00049061"/>
    </source>
</evidence>
<feature type="domain" description="Alpha-carbonic anhydrase" evidence="19">
    <location>
        <begin position="16"/>
        <end position="277"/>
    </location>
</feature>
<dbReference type="OMA" id="GYQETFH"/>
<comment type="subunit">
    <text evidence="4">Interacts with SLC4A4.</text>
</comment>
<dbReference type="Proteomes" id="UP000264820">
    <property type="component" value="Unplaced"/>
</dbReference>
<keyword evidence="11" id="KW-1015">Disulfide bond</keyword>
<evidence type="ECO:0000256" key="2">
    <source>
        <dbReference type="ARBA" id="ARBA00004609"/>
    </source>
</evidence>
<comment type="function">
    <text evidence="17">Reversible hydration of carbon dioxide.</text>
</comment>
<keyword evidence="12" id="KW-0325">Glycoprotein</keyword>
<dbReference type="CDD" id="cd03117">
    <property type="entry name" value="alpha_CA_IV_XV_like"/>
    <property type="match status" value="1"/>
</dbReference>
<comment type="similarity">
    <text evidence="3 17">Belongs to the alpha-carbonic anhydrase family.</text>
</comment>
<dbReference type="GO" id="GO:0005886">
    <property type="term" value="C:plasma membrane"/>
    <property type="evidence" value="ECO:0007669"/>
    <property type="project" value="UniProtKB-SubCell"/>
</dbReference>
<dbReference type="Ensembl" id="ENSHCOT00000024893.1">
    <property type="protein sequence ID" value="ENSHCOP00000016693.1"/>
    <property type="gene ID" value="ENSHCOG00000020468.1"/>
</dbReference>
<keyword evidence="10" id="KW-0472">Membrane</keyword>
<dbReference type="InterPro" id="IPR001148">
    <property type="entry name" value="CA_dom"/>
</dbReference>
<dbReference type="EC" id="4.2.1.1" evidence="17"/>
<keyword evidence="5" id="KW-1003">Cell membrane</keyword>
<dbReference type="PANTHER" id="PTHR18952">
    <property type="entry name" value="CARBONIC ANHYDRASE"/>
    <property type="match status" value="1"/>
</dbReference>
<evidence type="ECO:0000256" key="5">
    <source>
        <dbReference type="ARBA" id="ARBA00022475"/>
    </source>
</evidence>
<dbReference type="STRING" id="109280.ENSHCOP00000016693"/>
<keyword evidence="13 17" id="KW-0456">Lyase</keyword>
<comment type="catalytic activity">
    <reaction evidence="16">
        <text>hydrogencarbonate + H(+) = CO2 + H2O</text>
        <dbReference type="Rhea" id="RHEA:10748"/>
        <dbReference type="ChEBI" id="CHEBI:15377"/>
        <dbReference type="ChEBI" id="CHEBI:15378"/>
        <dbReference type="ChEBI" id="CHEBI:16526"/>
        <dbReference type="ChEBI" id="CHEBI:17544"/>
        <dbReference type="EC" id="4.2.1.1"/>
    </reaction>
    <physiologicalReaction direction="left-to-right" evidence="16">
        <dbReference type="Rhea" id="RHEA:10749"/>
    </physiologicalReaction>
    <physiologicalReaction direction="right-to-left" evidence="16">
        <dbReference type="Rhea" id="RHEA:10750"/>
    </physiologicalReaction>
</comment>
<dbReference type="SMART" id="SM01057">
    <property type="entry name" value="Carb_anhydrase"/>
    <property type="match status" value="1"/>
</dbReference>
<keyword evidence="7 17" id="KW-0479">Metal-binding</keyword>
<proteinExistence type="inferred from homology"/>
<feature type="chain" id="PRO_5018589815" description="Carbonic anhydrase" evidence="18">
    <location>
        <begin position="16"/>
        <end position="300"/>
    </location>
</feature>
<name>A0A3Q2YGV1_HIPCM</name>
<dbReference type="KEGG" id="hcq:109514515"/>
<evidence type="ECO:0000256" key="13">
    <source>
        <dbReference type="ARBA" id="ARBA00023239"/>
    </source>
</evidence>
<dbReference type="GO" id="GO:0008270">
    <property type="term" value="F:zinc ion binding"/>
    <property type="evidence" value="ECO:0007669"/>
    <property type="project" value="UniProtKB-UniRule"/>
</dbReference>
<dbReference type="InterPro" id="IPR041874">
    <property type="entry name" value="CA4/CA15"/>
</dbReference>
<reference evidence="20" key="1">
    <citation type="submission" date="2025-08" db="UniProtKB">
        <authorList>
            <consortium name="Ensembl"/>
        </authorList>
    </citation>
    <scope>IDENTIFICATION</scope>
</reference>
<dbReference type="PROSITE" id="PS00162">
    <property type="entry name" value="ALPHA_CA_1"/>
    <property type="match status" value="1"/>
</dbReference>
<evidence type="ECO:0000259" key="19">
    <source>
        <dbReference type="PROSITE" id="PS51144"/>
    </source>
</evidence>
<evidence type="ECO:0000256" key="7">
    <source>
        <dbReference type="ARBA" id="ARBA00022723"/>
    </source>
</evidence>
<evidence type="ECO:0000256" key="9">
    <source>
        <dbReference type="ARBA" id="ARBA00022833"/>
    </source>
</evidence>
<keyword evidence="8 18" id="KW-0732">Signal</keyword>
<evidence type="ECO:0000256" key="15">
    <source>
        <dbReference type="ARBA" id="ARBA00045603"/>
    </source>
</evidence>
<evidence type="ECO:0000256" key="8">
    <source>
        <dbReference type="ARBA" id="ARBA00022729"/>
    </source>
</evidence>
<evidence type="ECO:0000313" key="21">
    <source>
        <dbReference type="Proteomes" id="UP000264820"/>
    </source>
</evidence>
<sequence length="300" mass="32651">MWIFLFVSFLEMVSGADWCYQSQVSCNSSCSGPDEWGVIFPQCGGRSQSPVNIVTGNVVADQRLTPLHLVGYQGAFQGNLSNNGHTAQMDLPAGMQIKGGNLPGTYKALQLHFHWGGDGGPGSEHTIDGERYPMEMHLVHIKEQYSSLSRAVSEPAGVAVLGFFFQESNSANKKFDALIKALRRIPRPSNKTTVRGISLQMFLPAPADMSRYFRYDGSLTTPDCAQAVVWTLFEKAVPLSRQQLSAFSQLAFSSGRPMVNTFRPVQPRNGRRVSRSGGPAAASPGPALGLLLLPLLLLLH</sequence>
<keyword evidence="9 17" id="KW-0862">Zinc</keyword>
<dbReference type="InterPro" id="IPR018338">
    <property type="entry name" value="Carbonic_anhydrase_a-class_CS"/>
</dbReference>
<comment type="cofactor">
    <cofactor evidence="1 17">
        <name>Zn(2+)</name>
        <dbReference type="ChEBI" id="CHEBI:29105"/>
    </cofactor>
</comment>
<evidence type="ECO:0000256" key="11">
    <source>
        <dbReference type="ARBA" id="ARBA00023157"/>
    </source>
</evidence>
<accession>A0A3Q2YGV1</accession>
<evidence type="ECO:0000256" key="14">
    <source>
        <dbReference type="ARBA" id="ARBA00023288"/>
    </source>
</evidence>
<organism evidence="20 21">
    <name type="scientific">Hippocampus comes</name>
    <name type="common">Tiger tail seahorse</name>
    <dbReference type="NCBI Taxonomy" id="109280"/>
    <lineage>
        <taxon>Eukaryota</taxon>
        <taxon>Metazoa</taxon>
        <taxon>Chordata</taxon>
        <taxon>Craniata</taxon>
        <taxon>Vertebrata</taxon>
        <taxon>Euteleostomi</taxon>
        <taxon>Actinopterygii</taxon>
        <taxon>Neopterygii</taxon>
        <taxon>Teleostei</taxon>
        <taxon>Neoteleostei</taxon>
        <taxon>Acanthomorphata</taxon>
        <taxon>Syngnathiaria</taxon>
        <taxon>Syngnathiformes</taxon>
        <taxon>Syngnathoidei</taxon>
        <taxon>Syngnathidae</taxon>
        <taxon>Hippocampus</taxon>
    </lineage>
</organism>
<dbReference type="GeneID" id="109514515"/>
<dbReference type="OrthoDB" id="429145at2759"/>
<reference evidence="20" key="2">
    <citation type="submission" date="2025-09" db="UniProtKB">
        <authorList>
            <consortium name="Ensembl"/>
        </authorList>
    </citation>
    <scope>IDENTIFICATION</scope>
</reference>
<evidence type="ECO:0000256" key="3">
    <source>
        <dbReference type="ARBA" id="ARBA00010718"/>
    </source>
</evidence>
<evidence type="ECO:0000256" key="1">
    <source>
        <dbReference type="ARBA" id="ARBA00001947"/>
    </source>
</evidence>